<dbReference type="OrthoDB" id="4582561at2759"/>
<keyword evidence="3" id="KW-1185">Reference proteome</keyword>
<organism evidence="2 3">
    <name type="scientific">Glutinoglossum americanum</name>
    <dbReference type="NCBI Taxonomy" id="1670608"/>
    <lineage>
        <taxon>Eukaryota</taxon>
        <taxon>Fungi</taxon>
        <taxon>Dikarya</taxon>
        <taxon>Ascomycota</taxon>
        <taxon>Pezizomycotina</taxon>
        <taxon>Geoglossomycetes</taxon>
        <taxon>Geoglossales</taxon>
        <taxon>Geoglossaceae</taxon>
        <taxon>Glutinoglossum</taxon>
    </lineage>
</organism>
<accession>A0A9P8HYB1</accession>
<feature type="transmembrane region" description="Helical" evidence="1">
    <location>
        <begin position="202"/>
        <end position="225"/>
    </location>
</feature>
<evidence type="ECO:0000256" key="1">
    <source>
        <dbReference type="SAM" id="Phobius"/>
    </source>
</evidence>
<evidence type="ECO:0000313" key="3">
    <source>
        <dbReference type="Proteomes" id="UP000698800"/>
    </source>
</evidence>
<feature type="transmembrane region" description="Helical" evidence="1">
    <location>
        <begin position="412"/>
        <end position="430"/>
    </location>
</feature>
<protein>
    <submittedName>
        <fullName evidence="2">Uncharacterized protein</fullName>
    </submittedName>
</protein>
<name>A0A9P8HYB1_9PEZI</name>
<feature type="transmembrane region" description="Helical" evidence="1">
    <location>
        <begin position="543"/>
        <end position="562"/>
    </location>
</feature>
<dbReference type="EMBL" id="JAGHQL010000127">
    <property type="protein sequence ID" value="KAH0537951.1"/>
    <property type="molecule type" value="Genomic_DNA"/>
</dbReference>
<keyword evidence="1" id="KW-0812">Transmembrane</keyword>
<evidence type="ECO:0000313" key="2">
    <source>
        <dbReference type="EMBL" id="KAH0537951.1"/>
    </source>
</evidence>
<feature type="transmembrane region" description="Helical" evidence="1">
    <location>
        <begin position="281"/>
        <end position="301"/>
    </location>
</feature>
<keyword evidence="1" id="KW-0472">Membrane</keyword>
<dbReference type="Proteomes" id="UP000698800">
    <property type="component" value="Unassembled WGS sequence"/>
</dbReference>
<sequence length="607" mass="66938">MPISLAENASFFSFETATTVAVGGGQLFDIFSDIVLYQGGCTLADGTNNCTTACLDQSLALRNTSSIQNCMVYPVISRLIASNNLSNSAADLADRYGIVATANTTAISQTLAACFNEACGHCGPSIVTGPPCFSLDGHFRIDLLCFQKARNTTLDLAGIDANLPIHYEIGRCMANNTEISIDGPGCFPDICLSIDTSVNPDVGGIGTFISYFMQIAIALAAWTLLRFFDTWTRNLIFCFMCPFGFSRAKQKAVACQKRLRGSSPHAALKTALVEFHKAQCYFMLALQIAALVALGAGFKVLEPKSYQQLFNNVALVGDVSIGGFLLVTFVLFCLHCEGMKSWYAFILSASTVFVSIATFTTVSGFRPSEADVQNPSGNFNSCGGNPSPTKYCLDPFSYSNGRFQYLTSTDGTFGRSALIFSLVVLVLLFVDQCELFRPRDDNNFDSRDDNSLGSRNGNGKQTRVNGYEWLKMWIKDWPAWSRLESWAFLKWIWLDTAERAIRSGTAILVLAIEIYYLVLLSNLIINLQSIFFNNGTTANSWSFGQIIAVTIWLPSLVEYIYLMSRGMSIGSQYRLPKPYHVESGQAEERTSYWRLAELSRGLESDRR</sequence>
<dbReference type="AlphaFoldDB" id="A0A9P8HYB1"/>
<feature type="transmembrane region" description="Helical" evidence="1">
    <location>
        <begin position="507"/>
        <end position="531"/>
    </location>
</feature>
<feature type="transmembrane region" description="Helical" evidence="1">
    <location>
        <begin position="341"/>
        <end position="365"/>
    </location>
</feature>
<keyword evidence="1" id="KW-1133">Transmembrane helix</keyword>
<gene>
    <name evidence="2" type="ORF">FGG08_005401</name>
</gene>
<feature type="transmembrane region" description="Helical" evidence="1">
    <location>
        <begin position="313"/>
        <end position="334"/>
    </location>
</feature>
<comment type="caution">
    <text evidence="2">The sequence shown here is derived from an EMBL/GenBank/DDBJ whole genome shotgun (WGS) entry which is preliminary data.</text>
</comment>
<proteinExistence type="predicted"/>
<reference evidence="2" key="1">
    <citation type="submission" date="2021-03" db="EMBL/GenBank/DDBJ databases">
        <title>Comparative genomics and phylogenomic investigation of the class Geoglossomycetes provide insights into ecological specialization and systematics.</title>
        <authorList>
            <person name="Melie T."/>
            <person name="Pirro S."/>
            <person name="Miller A.N."/>
            <person name="Quandt A."/>
        </authorList>
    </citation>
    <scope>NUCLEOTIDE SEQUENCE</scope>
    <source>
        <strain evidence="2">GBOQ0MN5Z8</strain>
    </source>
</reference>